<comment type="caution">
    <text evidence="3">The sequence shown here is derived from an EMBL/GenBank/DDBJ whole genome shotgun (WGS) entry which is preliminary data.</text>
</comment>
<dbReference type="InterPro" id="IPR007029">
    <property type="entry name" value="YHS_dom"/>
</dbReference>
<reference evidence="3" key="2">
    <citation type="journal article" date="2014" name="ISME J.">
        <title>Microbial stratification in low pH oxic and suboxic macroscopic growths along an acid mine drainage.</title>
        <authorList>
            <person name="Mendez-Garcia C."/>
            <person name="Mesa V."/>
            <person name="Sprenger R.R."/>
            <person name="Richter M."/>
            <person name="Diez M.S."/>
            <person name="Solano J."/>
            <person name="Bargiela R."/>
            <person name="Golyshina O.V."/>
            <person name="Manteca A."/>
            <person name="Ramos J.L."/>
            <person name="Gallego J.R."/>
            <person name="Llorente I."/>
            <person name="Martins Dos Santos V.A."/>
            <person name="Jensen O.N."/>
            <person name="Pelaez A.I."/>
            <person name="Sanchez J."/>
            <person name="Ferrer M."/>
        </authorList>
    </citation>
    <scope>NUCLEOTIDE SEQUENCE</scope>
</reference>
<dbReference type="GO" id="GO:0016491">
    <property type="term" value="F:oxidoreductase activity"/>
    <property type="evidence" value="ECO:0007669"/>
    <property type="project" value="InterPro"/>
</dbReference>
<dbReference type="EMBL" id="AUZY01011059">
    <property type="protein sequence ID" value="EQD36179.1"/>
    <property type="molecule type" value="Genomic_DNA"/>
</dbReference>
<accession>T1A5M7</accession>
<dbReference type="AlphaFoldDB" id="T1A5M7"/>
<dbReference type="InterPro" id="IPR012348">
    <property type="entry name" value="RNR-like"/>
</dbReference>
<keyword evidence="1" id="KW-0812">Transmembrane</keyword>
<feature type="transmembrane region" description="Helical" evidence="1">
    <location>
        <begin position="21"/>
        <end position="42"/>
    </location>
</feature>
<name>T1A5M7_9ZZZZ</name>
<evidence type="ECO:0000313" key="3">
    <source>
        <dbReference type="EMBL" id="EQD36179.1"/>
    </source>
</evidence>
<evidence type="ECO:0000259" key="2">
    <source>
        <dbReference type="Pfam" id="PF04945"/>
    </source>
</evidence>
<keyword evidence="1" id="KW-1133">Transmembrane helix</keyword>
<evidence type="ECO:0000256" key="1">
    <source>
        <dbReference type="SAM" id="Phobius"/>
    </source>
</evidence>
<organism evidence="3">
    <name type="scientific">mine drainage metagenome</name>
    <dbReference type="NCBI Taxonomy" id="410659"/>
    <lineage>
        <taxon>unclassified sequences</taxon>
        <taxon>metagenomes</taxon>
        <taxon>ecological metagenomes</taxon>
    </lineage>
</organism>
<gene>
    <name evidence="3" type="ORF">B1B_16608</name>
</gene>
<dbReference type="InterPro" id="IPR009078">
    <property type="entry name" value="Ferritin-like_SF"/>
</dbReference>
<feature type="domain" description="YHS" evidence="2">
    <location>
        <begin position="92"/>
        <end position="134"/>
    </location>
</feature>
<feature type="non-terminal residue" evidence="3">
    <location>
        <position position="1"/>
    </location>
</feature>
<feature type="non-terminal residue" evidence="3">
    <location>
        <position position="165"/>
    </location>
</feature>
<dbReference type="SUPFAM" id="SSF47240">
    <property type="entry name" value="Ferritin-like"/>
    <property type="match status" value="1"/>
</dbReference>
<dbReference type="Pfam" id="PF04945">
    <property type="entry name" value="YHS"/>
    <property type="match status" value="1"/>
</dbReference>
<feature type="transmembrane region" description="Helical" evidence="1">
    <location>
        <begin position="54"/>
        <end position="76"/>
    </location>
</feature>
<sequence length="165" mass="18463">LLLIYRKFYGTRLTLRMLGSFWLVMSTAGLVTEVVFSWFHILPTTRPTVIVSNAFAWNYTTWLDIVALVLLAAAFWESHRRRVSNEQGQFTTDPVCGMQVDIAMAPATATFAGRRYYSCSDRCRERFVADPTHFFASGPVGMTQPEPATALDPVCGMTVKPENAA</sequence>
<dbReference type="Gene3D" id="1.10.620.20">
    <property type="entry name" value="Ribonucleotide Reductase, subunit A"/>
    <property type="match status" value="1"/>
</dbReference>
<protein>
    <submittedName>
        <fullName evidence="3">Metal ion permease</fullName>
    </submittedName>
</protein>
<proteinExistence type="predicted"/>
<keyword evidence="1" id="KW-0472">Membrane</keyword>
<reference evidence="3" key="1">
    <citation type="submission" date="2013-08" db="EMBL/GenBank/DDBJ databases">
        <authorList>
            <person name="Mendez C."/>
            <person name="Richter M."/>
            <person name="Ferrer M."/>
            <person name="Sanchez J."/>
        </authorList>
    </citation>
    <scope>NUCLEOTIDE SEQUENCE</scope>
</reference>